<dbReference type="CDD" id="cd00051">
    <property type="entry name" value="EFh"/>
    <property type="match status" value="1"/>
</dbReference>
<dbReference type="SUPFAM" id="SSF47473">
    <property type="entry name" value="EF-hand"/>
    <property type="match status" value="1"/>
</dbReference>
<proteinExistence type="predicted"/>
<dbReference type="Proteomes" id="UP000741013">
    <property type="component" value="Unassembled WGS sequence"/>
</dbReference>
<dbReference type="InterPro" id="IPR002048">
    <property type="entry name" value="EF_hand_dom"/>
</dbReference>
<keyword evidence="3" id="KW-1185">Reference proteome</keyword>
<dbReference type="EMBL" id="JAGGMS010000001">
    <property type="protein sequence ID" value="MBP2181872.1"/>
    <property type="molecule type" value="Genomic_DNA"/>
</dbReference>
<accession>A0ABS4PR17</accession>
<feature type="domain" description="EF-hand" evidence="1">
    <location>
        <begin position="5"/>
        <end position="40"/>
    </location>
</feature>
<evidence type="ECO:0000313" key="3">
    <source>
        <dbReference type="Proteomes" id="UP000741013"/>
    </source>
</evidence>
<sequence>MTTAVAQDRLTQRFEKWDTNGDGTLELADFQEEARRICEAFGRQSSSTEGRNLENALTGMFEYLATQAGVGRNGSLTQDQFRAVTEKLIFEEGEASFNRVMRPVIKGVIGMCDTNRDGQINGDEFATWLSAVGVDRSEARSAFDEIDTSGDGQLSADELLAAVRSFHFGKLSVPLLG</sequence>
<protein>
    <submittedName>
        <fullName evidence="2">Ca2+-binding EF-hand superfamily protein</fullName>
    </submittedName>
</protein>
<organism evidence="2 3">
    <name type="scientific">Amycolatopsis magusensis</name>
    <dbReference type="NCBI Taxonomy" id="882444"/>
    <lineage>
        <taxon>Bacteria</taxon>
        <taxon>Bacillati</taxon>
        <taxon>Actinomycetota</taxon>
        <taxon>Actinomycetes</taxon>
        <taxon>Pseudonocardiales</taxon>
        <taxon>Pseudonocardiaceae</taxon>
        <taxon>Amycolatopsis</taxon>
    </lineage>
</organism>
<gene>
    <name evidence="2" type="ORF">JOM49_003398</name>
</gene>
<comment type="caution">
    <text evidence="2">The sequence shown here is derived from an EMBL/GenBank/DDBJ whole genome shotgun (WGS) entry which is preliminary data.</text>
</comment>
<dbReference type="Gene3D" id="1.10.238.10">
    <property type="entry name" value="EF-hand"/>
    <property type="match status" value="1"/>
</dbReference>
<reference evidence="2 3" key="1">
    <citation type="submission" date="2021-03" db="EMBL/GenBank/DDBJ databases">
        <title>Sequencing the genomes of 1000 actinobacteria strains.</title>
        <authorList>
            <person name="Klenk H.-P."/>
        </authorList>
    </citation>
    <scope>NUCLEOTIDE SEQUENCE [LARGE SCALE GENOMIC DNA]</scope>
    <source>
        <strain evidence="2 3">DSM 45510</strain>
    </source>
</reference>
<dbReference type="InterPro" id="IPR018247">
    <property type="entry name" value="EF_Hand_1_Ca_BS"/>
</dbReference>
<dbReference type="PROSITE" id="PS50222">
    <property type="entry name" value="EF_HAND_2"/>
    <property type="match status" value="2"/>
</dbReference>
<feature type="domain" description="EF-hand" evidence="1">
    <location>
        <begin position="134"/>
        <end position="169"/>
    </location>
</feature>
<evidence type="ECO:0000313" key="2">
    <source>
        <dbReference type="EMBL" id="MBP2181872.1"/>
    </source>
</evidence>
<name>A0ABS4PR17_9PSEU</name>
<dbReference type="Pfam" id="PF13202">
    <property type="entry name" value="EF-hand_5"/>
    <property type="match status" value="2"/>
</dbReference>
<dbReference type="PROSITE" id="PS00018">
    <property type="entry name" value="EF_HAND_1"/>
    <property type="match status" value="2"/>
</dbReference>
<dbReference type="InterPro" id="IPR011992">
    <property type="entry name" value="EF-hand-dom_pair"/>
</dbReference>
<dbReference type="SMART" id="SM00054">
    <property type="entry name" value="EFh"/>
    <property type="match status" value="3"/>
</dbReference>
<dbReference type="Pfam" id="PF13405">
    <property type="entry name" value="EF-hand_6"/>
    <property type="match status" value="1"/>
</dbReference>
<dbReference type="RefSeq" id="WP_209665238.1">
    <property type="nucleotide sequence ID" value="NZ_JAGGMS010000001.1"/>
</dbReference>
<evidence type="ECO:0000259" key="1">
    <source>
        <dbReference type="PROSITE" id="PS50222"/>
    </source>
</evidence>